<dbReference type="NCBIfam" id="TIGR00671">
    <property type="entry name" value="baf"/>
    <property type="match status" value="1"/>
</dbReference>
<evidence type="ECO:0000256" key="15">
    <source>
        <dbReference type="ARBA" id="ARBA00040883"/>
    </source>
</evidence>
<feature type="binding site" evidence="16">
    <location>
        <position position="166"/>
    </location>
    <ligand>
        <name>substrate</name>
    </ligand>
</feature>
<comment type="pathway">
    <text evidence="4 16">Cofactor biosynthesis; coenzyme A biosynthesis; CoA from (R)-pantothenate: step 1/5.</text>
</comment>
<feature type="binding site" evidence="16">
    <location>
        <begin position="88"/>
        <end position="91"/>
    </location>
    <ligand>
        <name>substrate</name>
    </ligand>
</feature>
<dbReference type="HAMAP" id="MF_01274">
    <property type="entry name" value="Pantothen_kinase_3"/>
    <property type="match status" value="1"/>
</dbReference>
<evidence type="ECO:0000256" key="8">
    <source>
        <dbReference type="ARBA" id="ARBA00022679"/>
    </source>
</evidence>
<keyword evidence="16" id="KW-0479">Metal-binding</keyword>
<keyword evidence="18" id="KW-1185">Reference proteome</keyword>
<feature type="binding site" evidence="16">
    <location>
        <position position="114"/>
    </location>
    <ligand>
        <name>ATP</name>
        <dbReference type="ChEBI" id="CHEBI:30616"/>
    </ligand>
</feature>
<reference evidence="18" key="1">
    <citation type="journal article" date="2019" name="Int. J. Syst. Evol. Microbiol.">
        <title>The Global Catalogue of Microorganisms (GCM) 10K type strain sequencing project: providing services to taxonomists for standard genome sequencing and annotation.</title>
        <authorList>
            <consortium name="The Broad Institute Genomics Platform"/>
            <consortium name="The Broad Institute Genome Sequencing Center for Infectious Disease"/>
            <person name="Wu L."/>
            <person name="Ma J."/>
        </authorList>
    </citation>
    <scope>NUCLEOTIDE SEQUENCE [LARGE SCALE GENOMIC DNA]</scope>
    <source>
        <strain evidence="18">DT28</strain>
    </source>
</reference>
<comment type="cofactor">
    <cofactor evidence="2">
        <name>K(+)</name>
        <dbReference type="ChEBI" id="CHEBI:29103"/>
    </cofactor>
</comment>
<gene>
    <name evidence="16" type="primary">coaX</name>
    <name evidence="17" type="ORF">ACFO3I_18670</name>
</gene>
<dbReference type="CDD" id="cd24015">
    <property type="entry name" value="ASKHA_NBD_PanK-III"/>
    <property type="match status" value="1"/>
</dbReference>
<evidence type="ECO:0000256" key="6">
    <source>
        <dbReference type="ARBA" id="ARBA00012102"/>
    </source>
</evidence>
<dbReference type="PANTHER" id="PTHR34265">
    <property type="entry name" value="TYPE III PANTOTHENATE KINASE"/>
    <property type="match status" value="1"/>
</dbReference>
<keyword evidence="13 16" id="KW-0173">Coenzyme A biosynthesis</keyword>
<dbReference type="Pfam" id="PF03309">
    <property type="entry name" value="Pan_kinase"/>
    <property type="match status" value="1"/>
</dbReference>
<dbReference type="SUPFAM" id="SSF53067">
    <property type="entry name" value="Actin-like ATPase domain"/>
    <property type="match status" value="2"/>
</dbReference>
<keyword evidence="12 16" id="KW-0630">Potassium</keyword>
<evidence type="ECO:0000256" key="7">
    <source>
        <dbReference type="ARBA" id="ARBA00022490"/>
    </source>
</evidence>
<sequence>MQLLIDQGNSRTKAKLYHQGEFSTVAMTELTADQWQQIDQVLIASVASVGQQQQLQHIIPPTTPVRWLRSSAHAFGITNSYPLPEKLGVDRWLAMLGAALLYPAQSVLVIDAGTAVTMDWLDADGMHAGGWILAGLQTQQRILVAATAQVDADSVSLQALQPATSTTAAVAEGAKAAVLGAVQQAISLRPDAMVLLTGGDAAFIQQQLKNSAVLVEPKLIFYGLARFIDNN</sequence>
<dbReference type="Gene3D" id="3.30.420.40">
    <property type="match status" value="2"/>
</dbReference>
<evidence type="ECO:0000256" key="2">
    <source>
        <dbReference type="ARBA" id="ARBA00001958"/>
    </source>
</evidence>
<comment type="cofactor">
    <cofactor evidence="16">
        <name>NH4(+)</name>
        <dbReference type="ChEBI" id="CHEBI:28938"/>
    </cofactor>
    <cofactor evidence="16">
        <name>K(+)</name>
        <dbReference type="ChEBI" id="CHEBI:29103"/>
    </cofactor>
    <text evidence="16">A monovalent cation. Ammonium or potassium.</text>
</comment>
<evidence type="ECO:0000256" key="16">
    <source>
        <dbReference type="HAMAP-Rule" id="MF_01274"/>
    </source>
</evidence>
<feature type="binding site" evidence="16">
    <location>
        <begin position="6"/>
        <end position="13"/>
    </location>
    <ligand>
        <name>ATP</name>
        <dbReference type="ChEBI" id="CHEBI:30616"/>
    </ligand>
</feature>
<proteinExistence type="inferred from homology"/>
<evidence type="ECO:0000256" key="12">
    <source>
        <dbReference type="ARBA" id="ARBA00022958"/>
    </source>
</evidence>
<evidence type="ECO:0000256" key="10">
    <source>
        <dbReference type="ARBA" id="ARBA00022777"/>
    </source>
</evidence>
<evidence type="ECO:0000256" key="13">
    <source>
        <dbReference type="ARBA" id="ARBA00022993"/>
    </source>
</evidence>
<comment type="subunit">
    <text evidence="5 16">Homodimer.</text>
</comment>
<feature type="active site" description="Proton acceptor" evidence="16">
    <location>
        <position position="90"/>
    </location>
</feature>
<comment type="function">
    <text evidence="16">Catalyzes the phosphorylation of pantothenate (Pan), the first step in CoA biosynthesis.</text>
</comment>
<protein>
    <recommendedName>
        <fullName evidence="15 16">Type III pantothenate kinase</fullName>
        <ecNumber evidence="6 16">2.7.1.33</ecNumber>
    </recommendedName>
    <alternativeName>
        <fullName evidence="16">PanK-III</fullName>
    </alternativeName>
    <alternativeName>
        <fullName evidence="16">Pantothenic acid kinase</fullName>
    </alternativeName>
</protein>
<evidence type="ECO:0000256" key="9">
    <source>
        <dbReference type="ARBA" id="ARBA00022741"/>
    </source>
</evidence>
<evidence type="ECO:0000256" key="3">
    <source>
        <dbReference type="ARBA" id="ARBA00004496"/>
    </source>
</evidence>
<dbReference type="EC" id="2.7.1.33" evidence="6 16"/>
<comment type="caution">
    <text evidence="17">The sequence shown here is derived from an EMBL/GenBank/DDBJ whole genome shotgun (WGS) entry which is preliminary data.</text>
</comment>
<dbReference type="InterPro" id="IPR004619">
    <property type="entry name" value="Type_III_PanK"/>
</dbReference>
<comment type="similarity">
    <text evidence="14 16">Belongs to the type III pantothenate kinase family.</text>
</comment>
<keyword evidence="7 16" id="KW-0963">Cytoplasm</keyword>
<dbReference type="EMBL" id="JBHSGB010000020">
    <property type="protein sequence ID" value="MFC4657041.1"/>
    <property type="molecule type" value="Genomic_DNA"/>
</dbReference>
<evidence type="ECO:0000256" key="1">
    <source>
        <dbReference type="ARBA" id="ARBA00001206"/>
    </source>
</evidence>
<comment type="subcellular location">
    <subcellularLocation>
        <location evidence="3 16">Cytoplasm</location>
    </subcellularLocation>
</comment>
<comment type="catalytic activity">
    <reaction evidence="1 16">
        <text>(R)-pantothenate + ATP = (R)-4'-phosphopantothenate + ADP + H(+)</text>
        <dbReference type="Rhea" id="RHEA:16373"/>
        <dbReference type="ChEBI" id="CHEBI:10986"/>
        <dbReference type="ChEBI" id="CHEBI:15378"/>
        <dbReference type="ChEBI" id="CHEBI:29032"/>
        <dbReference type="ChEBI" id="CHEBI:30616"/>
        <dbReference type="ChEBI" id="CHEBI:456216"/>
        <dbReference type="EC" id="2.7.1.33"/>
    </reaction>
</comment>
<dbReference type="RefSeq" id="WP_377336688.1">
    <property type="nucleotide sequence ID" value="NZ_JBHSGB010000020.1"/>
</dbReference>
<keyword evidence="10 16" id="KW-0418">Kinase</keyword>
<dbReference type="InterPro" id="IPR043129">
    <property type="entry name" value="ATPase_NBD"/>
</dbReference>
<evidence type="ECO:0000256" key="4">
    <source>
        <dbReference type="ARBA" id="ARBA00005225"/>
    </source>
</evidence>
<evidence type="ECO:0000313" key="17">
    <source>
        <dbReference type="EMBL" id="MFC4657041.1"/>
    </source>
</evidence>
<name>A0ABV9JRZ5_9GAMM</name>
<evidence type="ECO:0000256" key="14">
    <source>
        <dbReference type="ARBA" id="ARBA00038036"/>
    </source>
</evidence>
<dbReference type="Proteomes" id="UP001595962">
    <property type="component" value="Unassembled WGS sequence"/>
</dbReference>
<accession>A0ABV9JRZ5</accession>
<keyword evidence="11 16" id="KW-0067">ATP-binding</keyword>
<dbReference type="PANTHER" id="PTHR34265:SF1">
    <property type="entry name" value="TYPE III PANTOTHENATE KINASE"/>
    <property type="match status" value="1"/>
</dbReference>
<evidence type="ECO:0000256" key="5">
    <source>
        <dbReference type="ARBA" id="ARBA00011738"/>
    </source>
</evidence>
<feature type="binding site" evidence="16">
    <location>
        <position position="111"/>
    </location>
    <ligand>
        <name>K(+)</name>
        <dbReference type="ChEBI" id="CHEBI:29103"/>
    </ligand>
</feature>
<organism evidence="17 18">
    <name type="scientific">Rheinheimera marina</name>
    <dbReference type="NCBI Taxonomy" id="1774958"/>
    <lineage>
        <taxon>Bacteria</taxon>
        <taxon>Pseudomonadati</taxon>
        <taxon>Pseudomonadota</taxon>
        <taxon>Gammaproteobacteria</taxon>
        <taxon>Chromatiales</taxon>
        <taxon>Chromatiaceae</taxon>
        <taxon>Rheinheimera</taxon>
    </lineage>
</organism>
<evidence type="ECO:0000256" key="11">
    <source>
        <dbReference type="ARBA" id="ARBA00022840"/>
    </source>
</evidence>
<keyword evidence="8 16" id="KW-0808">Transferase</keyword>
<evidence type="ECO:0000313" key="18">
    <source>
        <dbReference type="Proteomes" id="UP001595962"/>
    </source>
</evidence>
<dbReference type="GO" id="GO:0004594">
    <property type="term" value="F:pantothenate kinase activity"/>
    <property type="evidence" value="ECO:0007669"/>
    <property type="project" value="UniProtKB-EC"/>
</dbReference>
<feature type="binding site" evidence="16">
    <location>
        <position position="81"/>
    </location>
    <ligand>
        <name>substrate</name>
    </ligand>
</feature>
<keyword evidence="9 16" id="KW-0547">Nucleotide-binding</keyword>